<comment type="caution">
    <text evidence="1">The sequence shown here is derived from an EMBL/GenBank/DDBJ whole genome shotgun (WGS) entry which is preliminary data.</text>
</comment>
<keyword evidence="2" id="KW-1185">Reference proteome</keyword>
<accession>A0ABR2MVX3</accession>
<reference evidence="1 2" key="1">
    <citation type="journal article" date="2022" name="Nat. Plants">
        <title>Genomes of leafy and leafless Platanthera orchids illuminate the evolution of mycoheterotrophy.</title>
        <authorList>
            <person name="Li M.H."/>
            <person name="Liu K.W."/>
            <person name="Li Z."/>
            <person name="Lu H.C."/>
            <person name="Ye Q.L."/>
            <person name="Zhang D."/>
            <person name="Wang J.Y."/>
            <person name="Li Y.F."/>
            <person name="Zhong Z.M."/>
            <person name="Liu X."/>
            <person name="Yu X."/>
            <person name="Liu D.K."/>
            <person name="Tu X.D."/>
            <person name="Liu B."/>
            <person name="Hao Y."/>
            <person name="Liao X.Y."/>
            <person name="Jiang Y.T."/>
            <person name="Sun W.H."/>
            <person name="Chen J."/>
            <person name="Chen Y.Q."/>
            <person name="Ai Y."/>
            <person name="Zhai J.W."/>
            <person name="Wu S.S."/>
            <person name="Zhou Z."/>
            <person name="Hsiao Y.Y."/>
            <person name="Wu W.L."/>
            <person name="Chen Y.Y."/>
            <person name="Lin Y.F."/>
            <person name="Hsu J.L."/>
            <person name="Li C.Y."/>
            <person name="Wang Z.W."/>
            <person name="Zhao X."/>
            <person name="Zhong W.Y."/>
            <person name="Ma X.K."/>
            <person name="Ma L."/>
            <person name="Huang J."/>
            <person name="Chen G.Z."/>
            <person name="Huang M.Z."/>
            <person name="Huang L."/>
            <person name="Peng D.H."/>
            <person name="Luo Y.B."/>
            <person name="Zou S.Q."/>
            <person name="Chen S.P."/>
            <person name="Lan S."/>
            <person name="Tsai W.C."/>
            <person name="Van de Peer Y."/>
            <person name="Liu Z.J."/>
        </authorList>
    </citation>
    <scope>NUCLEOTIDE SEQUENCE [LARGE SCALE GENOMIC DNA]</scope>
    <source>
        <strain evidence="1">Lor288</strain>
    </source>
</reference>
<dbReference type="EMBL" id="JBBWWR010000004">
    <property type="protein sequence ID" value="KAK8968352.1"/>
    <property type="molecule type" value="Genomic_DNA"/>
</dbReference>
<dbReference type="Proteomes" id="UP001412067">
    <property type="component" value="Unassembled WGS sequence"/>
</dbReference>
<organism evidence="1 2">
    <name type="scientific">Platanthera guangdongensis</name>
    <dbReference type="NCBI Taxonomy" id="2320717"/>
    <lineage>
        <taxon>Eukaryota</taxon>
        <taxon>Viridiplantae</taxon>
        <taxon>Streptophyta</taxon>
        <taxon>Embryophyta</taxon>
        <taxon>Tracheophyta</taxon>
        <taxon>Spermatophyta</taxon>
        <taxon>Magnoliopsida</taxon>
        <taxon>Liliopsida</taxon>
        <taxon>Asparagales</taxon>
        <taxon>Orchidaceae</taxon>
        <taxon>Orchidoideae</taxon>
        <taxon>Orchideae</taxon>
        <taxon>Orchidinae</taxon>
        <taxon>Platanthera</taxon>
    </lineage>
</organism>
<proteinExistence type="predicted"/>
<gene>
    <name evidence="1" type="ORF">KSP40_PGU002476</name>
</gene>
<evidence type="ECO:0000313" key="2">
    <source>
        <dbReference type="Proteomes" id="UP001412067"/>
    </source>
</evidence>
<name>A0ABR2MVX3_9ASPA</name>
<evidence type="ECO:0000313" key="1">
    <source>
        <dbReference type="EMBL" id="KAK8968352.1"/>
    </source>
</evidence>
<protein>
    <submittedName>
        <fullName evidence="1">Uncharacterized protein</fullName>
    </submittedName>
</protein>
<sequence length="138" mass="15917">MWVVHLPFHFHQSCQPLPRDRYWCSLLRVIPTDGCPIPSCSCFFSVVDPFPPIHVCDSCRWPADAFLPVNPSGSCYILVFQCLQFFRLLDSLHVMILGILHGAFRFNSQLAKRCNFNIFFIGIIMNLPTSSQKHQLIF</sequence>